<comment type="caution">
    <text evidence="3">The sequence shown here is derived from an EMBL/GenBank/DDBJ whole genome shotgun (WGS) entry which is preliminary data.</text>
</comment>
<protein>
    <submittedName>
        <fullName evidence="3">DUF2807 domain-containing protein</fullName>
    </submittedName>
</protein>
<evidence type="ECO:0000259" key="2">
    <source>
        <dbReference type="Pfam" id="PF10988"/>
    </source>
</evidence>
<dbReference type="InterPro" id="IPR021255">
    <property type="entry name" value="DUF2807"/>
</dbReference>
<accession>A0ABY2E3U1</accession>
<sequence length="236" mass="23813">MHRSRVAIVTAVAGLSLALAGCTSSGPRVTEERDVDADTRAVEVEGSGDLYLEVGDTPELLVTAHERTLEDIRTENRDGVLVLSNEGGFAFFGNRGQLDYEVTLPAVEALSISGAGAIDGEIAPGESLTLDIRGAGDVRIEGVDVVDLTVTVSGAGSVELLGTAVNQSVTIAGAGDYVGGELESEHAVATVSGAGSMDVWVTGTLDATVSGAGDITHTGGAEVTEEINGAGSISGD</sequence>
<feature type="domain" description="Putative auto-transporter adhesin head GIN" evidence="2">
    <location>
        <begin position="41"/>
        <end position="220"/>
    </location>
</feature>
<feature type="chain" id="PRO_5046524691" evidence="1">
    <location>
        <begin position="21"/>
        <end position="236"/>
    </location>
</feature>
<dbReference type="Gene3D" id="2.160.20.120">
    <property type="match status" value="1"/>
</dbReference>
<dbReference type="PANTHER" id="PTHR39200">
    <property type="entry name" value="HYPOTHETICAL EXPORTED PROTEIN"/>
    <property type="match status" value="1"/>
</dbReference>
<feature type="signal peptide" evidence="1">
    <location>
        <begin position="1"/>
        <end position="20"/>
    </location>
</feature>
<gene>
    <name evidence="3" type="ORF">EXU48_12050</name>
</gene>
<dbReference type="PROSITE" id="PS51257">
    <property type="entry name" value="PROKAR_LIPOPROTEIN"/>
    <property type="match status" value="1"/>
</dbReference>
<evidence type="ECO:0000313" key="3">
    <source>
        <dbReference type="EMBL" id="TDE94165.1"/>
    </source>
</evidence>
<name>A0ABY2E3U1_9MICO</name>
<reference evidence="3 4" key="1">
    <citation type="submission" date="2019-03" db="EMBL/GenBank/DDBJ databases">
        <title>Genomic features of bacteria from cold environments.</title>
        <authorList>
            <person name="Shen L."/>
        </authorList>
    </citation>
    <scope>NUCLEOTIDE SEQUENCE [LARGE SCALE GENOMIC DNA]</scope>
    <source>
        <strain evidence="4">T3246-1</strain>
    </source>
</reference>
<proteinExistence type="predicted"/>
<keyword evidence="4" id="KW-1185">Reference proteome</keyword>
<dbReference type="EMBL" id="SMNA01000005">
    <property type="protein sequence ID" value="TDE94165.1"/>
    <property type="molecule type" value="Genomic_DNA"/>
</dbReference>
<dbReference type="Pfam" id="PF10988">
    <property type="entry name" value="DUF2807"/>
    <property type="match status" value="1"/>
</dbReference>
<keyword evidence="1" id="KW-0732">Signal</keyword>
<dbReference type="RefSeq" id="WP_133107891.1">
    <property type="nucleotide sequence ID" value="NZ_SMNA01000005.1"/>
</dbReference>
<evidence type="ECO:0000256" key="1">
    <source>
        <dbReference type="SAM" id="SignalP"/>
    </source>
</evidence>
<dbReference type="PANTHER" id="PTHR39200:SF1">
    <property type="entry name" value="AUTO-TRANSPORTER ADHESIN HEAD GIN DOMAIN-CONTAINING PROTEIN-RELATED"/>
    <property type="match status" value="1"/>
</dbReference>
<organism evidence="3 4">
    <name type="scientific">Occultella glacieicola</name>
    <dbReference type="NCBI Taxonomy" id="2518684"/>
    <lineage>
        <taxon>Bacteria</taxon>
        <taxon>Bacillati</taxon>
        <taxon>Actinomycetota</taxon>
        <taxon>Actinomycetes</taxon>
        <taxon>Micrococcales</taxon>
        <taxon>Ruaniaceae</taxon>
        <taxon>Occultella</taxon>
    </lineage>
</organism>
<evidence type="ECO:0000313" key="4">
    <source>
        <dbReference type="Proteomes" id="UP000504882"/>
    </source>
</evidence>
<dbReference type="Proteomes" id="UP000504882">
    <property type="component" value="Unassembled WGS sequence"/>
</dbReference>